<evidence type="ECO:0000313" key="3">
    <source>
        <dbReference type="RefSeq" id="XP_018495758.1"/>
    </source>
</evidence>
<dbReference type="GeneID" id="100908519"/>
<dbReference type="KEGG" id="goe:100908519"/>
<evidence type="ECO:0000313" key="2">
    <source>
        <dbReference type="Proteomes" id="UP000694867"/>
    </source>
</evidence>
<organism evidence="2 3">
    <name type="scientific">Galendromus occidentalis</name>
    <name type="common">western predatory mite</name>
    <dbReference type="NCBI Taxonomy" id="34638"/>
    <lineage>
        <taxon>Eukaryota</taxon>
        <taxon>Metazoa</taxon>
        <taxon>Ecdysozoa</taxon>
        <taxon>Arthropoda</taxon>
        <taxon>Chelicerata</taxon>
        <taxon>Arachnida</taxon>
        <taxon>Acari</taxon>
        <taxon>Parasitiformes</taxon>
        <taxon>Mesostigmata</taxon>
        <taxon>Gamasina</taxon>
        <taxon>Phytoseioidea</taxon>
        <taxon>Phytoseiidae</taxon>
        <taxon>Typhlodrominae</taxon>
        <taxon>Galendromus</taxon>
    </lineage>
</organism>
<dbReference type="AlphaFoldDB" id="A0AAJ7L4S2"/>
<dbReference type="Proteomes" id="UP000694867">
    <property type="component" value="Unplaced"/>
</dbReference>
<proteinExistence type="predicted"/>
<evidence type="ECO:0000256" key="1">
    <source>
        <dbReference type="SAM" id="SignalP"/>
    </source>
</evidence>
<keyword evidence="1" id="KW-0732">Signal</keyword>
<accession>A0AAJ7L4S2</accession>
<keyword evidence="2" id="KW-1185">Reference proteome</keyword>
<name>A0AAJ7L4S2_9ACAR</name>
<feature type="chain" id="PRO_5042491512" evidence="1">
    <location>
        <begin position="19"/>
        <end position="179"/>
    </location>
</feature>
<sequence length="179" mass="20731">MKYLPALLSLLLIGTTDADTERNTVTCVMDLIKSYYVNFYMDFIKTCVDLGSKTAGNLFYTDLNSEFSSFEENLRNLTESTVLTREECSKKGWLMRNICQLNENKNFLLRVNLAHARFLRRVATKFFELPGSLSALVFKFISLQIRMFHVHAREAVACLRRTSVRNVHCRLLAEHQGYQ</sequence>
<reference evidence="3" key="1">
    <citation type="submission" date="2025-08" db="UniProtKB">
        <authorList>
            <consortium name="RefSeq"/>
        </authorList>
    </citation>
    <scope>IDENTIFICATION</scope>
</reference>
<dbReference type="RefSeq" id="XP_018495758.1">
    <property type="nucleotide sequence ID" value="XM_018640242.1"/>
</dbReference>
<protein>
    <submittedName>
        <fullName evidence="3">Uncharacterized protein LOC100908519</fullName>
    </submittedName>
</protein>
<gene>
    <name evidence="3" type="primary">LOC100908519</name>
</gene>
<feature type="signal peptide" evidence="1">
    <location>
        <begin position="1"/>
        <end position="18"/>
    </location>
</feature>